<reference evidence="7 8" key="1">
    <citation type="journal article" date="2005" name="PLoS Biol.">
        <title>The genomes of Oryza sativa: a history of duplications.</title>
        <authorList>
            <person name="Yu J."/>
            <person name="Wang J."/>
            <person name="Lin W."/>
            <person name="Li S."/>
            <person name="Li H."/>
            <person name="Zhou J."/>
            <person name="Ni P."/>
            <person name="Dong W."/>
            <person name="Hu S."/>
            <person name="Zeng C."/>
            <person name="Zhang J."/>
            <person name="Zhang Y."/>
            <person name="Li R."/>
            <person name="Xu Z."/>
            <person name="Li S."/>
            <person name="Li X."/>
            <person name="Zheng H."/>
            <person name="Cong L."/>
            <person name="Lin L."/>
            <person name="Yin J."/>
            <person name="Geng J."/>
            <person name="Li G."/>
            <person name="Shi J."/>
            <person name="Liu J."/>
            <person name="Lv H."/>
            <person name="Li J."/>
            <person name="Wang J."/>
            <person name="Deng Y."/>
            <person name="Ran L."/>
            <person name="Shi X."/>
            <person name="Wang X."/>
            <person name="Wu Q."/>
            <person name="Li C."/>
            <person name="Ren X."/>
            <person name="Wang J."/>
            <person name="Wang X."/>
            <person name="Li D."/>
            <person name="Liu D."/>
            <person name="Zhang X."/>
            <person name="Ji Z."/>
            <person name="Zhao W."/>
            <person name="Sun Y."/>
            <person name="Zhang Z."/>
            <person name="Bao J."/>
            <person name="Han Y."/>
            <person name="Dong L."/>
            <person name="Ji J."/>
            <person name="Chen P."/>
            <person name="Wu S."/>
            <person name="Liu J."/>
            <person name="Xiao Y."/>
            <person name="Bu D."/>
            <person name="Tan J."/>
            <person name="Yang L."/>
            <person name="Ye C."/>
            <person name="Zhang J."/>
            <person name="Xu J."/>
            <person name="Zhou Y."/>
            <person name="Yu Y."/>
            <person name="Zhang B."/>
            <person name="Zhuang S."/>
            <person name="Wei H."/>
            <person name="Liu B."/>
            <person name="Lei M."/>
            <person name="Yu H."/>
            <person name="Li Y."/>
            <person name="Xu H."/>
            <person name="Wei S."/>
            <person name="He X."/>
            <person name="Fang L."/>
            <person name="Zhang Z."/>
            <person name="Zhang Y."/>
            <person name="Huang X."/>
            <person name="Su Z."/>
            <person name="Tong W."/>
            <person name="Li J."/>
            <person name="Tong Z."/>
            <person name="Li S."/>
            <person name="Ye J."/>
            <person name="Wang L."/>
            <person name="Fang L."/>
            <person name="Lei T."/>
            <person name="Chen C."/>
            <person name="Chen H."/>
            <person name="Xu Z."/>
            <person name="Li H."/>
            <person name="Huang H."/>
            <person name="Zhang F."/>
            <person name="Xu H."/>
            <person name="Li N."/>
            <person name="Zhao C."/>
            <person name="Li S."/>
            <person name="Dong L."/>
            <person name="Huang Y."/>
            <person name="Li L."/>
            <person name="Xi Y."/>
            <person name="Qi Q."/>
            <person name="Li W."/>
            <person name="Zhang B."/>
            <person name="Hu W."/>
            <person name="Zhang Y."/>
            <person name="Tian X."/>
            <person name="Jiao Y."/>
            <person name="Liang X."/>
            <person name="Jin J."/>
            <person name="Gao L."/>
            <person name="Zheng W."/>
            <person name="Hao B."/>
            <person name="Liu S."/>
            <person name="Wang W."/>
            <person name="Yuan L."/>
            <person name="Cao M."/>
            <person name="McDermott J."/>
            <person name="Samudrala R."/>
            <person name="Wang J."/>
            <person name="Wong G.K."/>
            <person name="Yang H."/>
        </authorList>
    </citation>
    <scope>NUCLEOTIDE SEQUENCE [LARGE SCALE GENOMIC DNA]</scope>
    <source>
        <strain evidence="8">cv. 93-11</strain>
    </source>
</reference>
<organism evidence="7 8">
    <name type="scientific">Oryza sativa subsp. indica</name>
    <name type="common">Rice</name>
    <dbReference type="NCBI Taxonomy" id="39946"/>
    <lineage>
        <taxon>Eukaryota</taxon>
        <taxon>Viridiplantae</taxon>
        <taxon>Streptophyta</taxon>
        <taxon>Embryophyta</taxon>
        <taxon>Tracheophyta</taxon>
        <taxon>Spermatophyta</taxon>
        <taxon>Magnoliopsida</taxon>
        <taxon>Liliopsida</taxon>
        <taxon>Poales</taxon>
        <taxon>Poaceae</taxon>
        <taxon>BOP clade</taxon>
        <taxon>Oryzoideae</taxon>
        <taxon>Oryzeae</taxon>
        <taxon>Oryzinae</taxon>
        <taxon>Oryza</taxon>
        <taxon>Oryza sativa</taxon>
    </lineage>
</organism>
<feature type="compositionally biased region" description="Polar residues" evidence="5">
    <location>
        <begin position="389"/>
        <end position="410"/>
    </location>
</feature>
<dbReference type="Gene3D" id="3.30.200.20">
    <property type="entry name" value="Phosphorylase Kinase, domain 1"/>
    <property type="match status" value="1"/>
</dbReference>
<dbReference type="PANTHER" id="PTHR47973">
    <property type="entry name" value="CYSTEINE-RICH RECEPTOR-LIKE PROTEIN KINASE 3"/>
    <property type="match status" value="1"/>
</dbReference>
<dbReference type="InterPro" id="IPR008271">
    <property type="entry name" value="Ser/Thr_kinase_AS"/>
</dbReference>
<dbReference type="HOGENOM" id="CLU_000288_21_4_1"/>
<dbReference type="InterPro" id="IPR011009">
    <property type="entry name" value="Kinase-like_dom_sf"/>
</dbReference>
<feature type="region of interest" description="Disordered" evidence="5">
    <location>
        <begin position="385"/>
        <end position="410"/>
    </location>
</feature>
<keyword evidence="1" id="KW-0808">Transferase</keyword>
<protein>
    <recommendedName>
        <fullName evidence="6">Protein kinase domain-containing protein</fullName>
    </recommendedName>
</protein>
<evidence type="ECO:0000313" key="8">
    <source>
        <dbReference type="Proteomes" id="UP000007015"/>
    </source>
</evidence>
<keyword evidence="4" id="KW-0067">ATP-binding</keyword>
<dbReference type="GO" id="GO:0005524">
    <property type="term" value="F:ATP binding"/>
    <property type="evidence" value="ECO:0007669"/>
    <property type="project" value="UniProtKB-KW"/>
</dbReference>
<keyword evidence="2" id="KW-0547">Nucleotide-binding</keyword>
<evidence type="ECO:0000256" key="2">
    <source>
        <dbReference type="ARBA" id="ARBA00022741"/>
    </source>
</evidence>
<dbReference type="InterPro" id="IPR001245">
    <property type="entry name" value="Ser-Thr/Tyr_kinase_cat_dom"/>
</dbReference>
<dbReference type="EMBL" id="CM000131">
    <property type="protein sequence ID" value="EEC81173.1"/>
    <property type="molecule type" value="Genomic_DNA"/>
</dbReference>
<accession>B8B1F6</accession>
<dbReference type="Gramene" id="BGIOSGA020685-TA">
    <property type="protein sequence ID" value="BGIOSGA020685-PA"/>
    <property type="gene ID" value="BGIOSGA020685"/>
</dbReference>
<evidence type="ECO:0000256" key="3">
    <source>
        <dbReference type="ARBA" id="ARBA00022777"/>
    </source>
</evidence>
<feature type="domain" description="Protein kinase" evidence="6">
    <location>
        <begin position="74"/>
        <end position="338"/>
    </location>
</feature>
<name>B8B1F6_ORYSI</name>
<proteinExistence type="predicted"/>
<keyword evidence="8" id="KW-1185">Reference proteome</keyword>
<dbReference type="Pfam" id="PF07714">
    <property type="entry name" value="PK_Tyr_Ser-Thr"/>
    <property type="match status" value="1"/>
</dbReference>
<gene>
    <name evidence="7" type="ORF">OsI_24148</name>
</gene>
<dbReference type="OMA" id="WNLYERR"/>
<dbReference type="SMART" id="SM00220">
    <property type="entry name" value="S_TKc"/>
    <property type="match status" value="1"/>
</dbReference>
<evidence type="ECO:0000256" key="4">
    <source>
        <dbReference type="ARBA" id="ARBA00022840"/>
    </source>
</evidence>
<dbReference type="AlphaFoldDB" id="B8B1F6"/>
<dbReference type="FunFam" id="3.30.200.20:FF:000225">
    <property type="entry name" value="cold-responsive protein kinase 1"/>
    <property type="match status" value="1"/>
</dbReference>
<keyword evidence="3" id="KW-0418">Kinase</keyword>
<dbReference type="PROSITE" id="PS00108">
    <property type="entry name" value="PROTEIN_KINASE_ST"/>
    <property type="match status" value="1"/>
</dbReference>
<evidence type="ECO:0000313" key="7">
    <source>
        <dbReference type="EMBL" id="EEC81173.1"/>
    </source>
</evidence>
<dbReference type="Proteomes" id="UP000007015">
    <property type="component" value="Chromosome 6"/>
</dbReference>
<dbReference type="Gene3D" id="1.10.510.10">
    <property type="entry name" value="Transferase(Phosphotransferase) domain 1"/>
    <property type="match status" value="1"/>
</dbReference>
<dbReference type="SUPFAM" id="SSF56112">
    <property type="entry name" value="Protein kinase-like (PK-like)"/>
    <property type="match status" value="1"/>
</dbReference>
<dbReference type="CDD" id="cd14066">
    <property type="entry name" value="STKc_IRAK"/>
    <property type="match status" value="1"/>
</dbReference>
<evidence type="ECO:0000259" key="6">
    <source>
        <dbReference type="PROSITE" id="PS50011"/>
    </source>
</evidence>
<dbReference type="STRING" id="39946.B8B1F6"/>
<evidence type="ECO:0000256" key="1">
    <source>
        <dbReference type="ARBA" id="ARBA00022679"/>
    </source>
</evidence>
<dbReference type="FunFam" id="1.10.510.10:FF:000368">
    <property type="entry name" value="cold-responsive protein kinase 1"/>
    <property type="match status" value="1"/>
</dbReference>
<sequence>MGAWGMGYNPLFCITMKANDVPPVPEDTLLLLIDPVWRSRTGQQQSDPYNEVFSGAENITRYSYKELAKATLNFDQSNKIGEGGFGPVYKGTLKDGTDVAVKLLSLQSRQGVKEFLNELMAISDISHENLVKLHGCCVEGRHRILVYNYLENNSLAHTLLGSRQSNIQFNWRARVNICIGVAKGLAFLHDGVRPHIVHRDIKASNILLDKDLTPKISDFGLAKLLPSDASHVSTRVAGTLGYLAPEYAIRGQVTRKSDVYSFGVLLVEIVSGRCNTDTKLPYEDQILLEKTWKCYDQGCLEKAIDSSMVDDVDVDEACRFLKVGLLCTQDISKRRPTMSMVISMLTGEMEVDKEKISKPDVIRDFRDLKLRSKATSSSSLLTSIMARSTPSSSQETTRTSITVTAISDRD</sequence>
<dbReference type="InterPro" id="IPR052059">
    <property type="entry name" value="CR_Ser/Thr_kinase"/>
</dbReference>
<dbReference type="InterPro" id="IPR000719">
    <property type="entry name" value="Prot_kinase_dom"/>
</dbReference>
<dbReference type="GO" id="GO:0004672">
    <property type="term" value="F:protein kinase activity"/>
    <property type="evidence" value="ECO:0007669"/>
    <property type="project" value="InterPro"/>
</dbReference>
<dbReference type="PROSITE" id="PS50011">
    <property type="entry name" value="PROTEIN_KINASE_DOM"/>
    <property type="match status" value="1"/>
</dbReference>
<evidence type="ECO:0000256" key="5">
    <source>
        <dbReference type="SAM" id="MobiDB-lite"/>
    </source>
</evidence>